<evidence type="ECO:0000256" key="3">
    <source>
        <dbReference type="ARBA" id="ARBA00023203"/>
    </source>
</evidence>
<accession>L1J8V5</accession>
<evidence type="ECO:0000256" key="2">
    <source>
        <dbReference type="ARBA" id="ARBA00022840"/>
    </source>
</evidence>
<keyword evidence="7" id="KW-1185">Reference proteome</keyword>
<evidence type="ECO:0000313" key="6">
    <source>
        <dbReference type="EnsemblProtists" id="EKX44500"/>
    </source>
</evidence>
<dbReference type="PANTHER" id="PTHR11937">
    <property type="entry name" value="ACTIN"/>
    <property type="match status" value="1"/>
</dbReference>
<dbReference type="SMART" id="SM00268">
    <property type="entry name" value="ACTIN"/>
    <property type="match status" value="1"/>
</dbReference>
<dbReference type="AlphaFoldDB" id="L1J8V5"/>
<dbReference type="PaxDb" id="55529-EKX44500"/>
<evidence type="ECO:0000256" key="4">
    <source>
        <dbReference type="RuleBase" id="RU000487"/>
    </source>
</evidence>
<dbReference type="GeneID" id="17301228"/>
<reference evidence="7" key="2">
    <citation type="submission" date="2012-11" db="EMBL/GenBank/DDBJ databases">
        <authorList>
            <person name="Kuo A."/>
            <person name="Curtis B.A."/>
            <person name="Tanifuji G."/>
            <person name="Burki F."/>
            <person name="Gruber A."/>
            <person name="Irimia M."/>
            <person name="Maruyama S."/>
            <person name="Arias M.C."/>
            <person name="Ball S.G."/>
            <person name="Gile G.H."/>
            <person name="Hirakawa Y."/>
            <person name="Hopkins J.F."/>
            <person name="Rensing S.A."/>
            <person name="Schmutz J."/>
            <person name="Symeonidi A."/>
            <person name="Elias M."/>
            <person name="Eveleigh R.J."/>
            <person name="Herman E.K."/>
            <person name="Klute M.J."/>
            <person name="Nakayama T."/>
            <person name="Obornik M."/>
            <person name="Reyes-Prieto A."/>
            <person name="Armbrust E.V."/>
            <person name="Aves S.J."/>
            <person name="Beiko R.G."/>
            <person name="Coutinho P."/>
            <person name="Dacks J.B."/>
            <person name="Durnford D.G."/>
            <person name="Fast N.M."/>
            <person name="Green B.R."/>
            <person name="Grisdale C."/>
            <person name="Hempe F."/>
            <person name="Henrissat B."/>
            <person name="Hoppner M.P."/>
            <person name="Ishida K.-I."/>
            <person name="Kim E."/>
            <person name="Koreny L."/>
            <person name="Kroth P.G."/>
            <person name="Liu Y."/>
            <person name="Malik S.-B."/>
            <person name="Maier U.G."/>
            <person name="McRose D."/>
            <person name="Mock T."/>
            <person name="Neilson J.A."/>
            <person name="Onodera N.T."/>
            <person name="Poole A.M."/>
            <person name="Pritham E.J."/>
            <person name="Richards T.A."/>
            <person name="Rocap G."/>
            <person name="Roy S.W."/>
            <person name="Sarai C."/>
            <person name="Schaack S."/>
            <person name="Shirato S."/>
            <person name="Slamovits C.H."/>
            <person name="Spencer D.F."/>
            <person name="Suzuki S."/>
            <person name="Worden A.Z."/>
            <person name="Zauner S."/>
            <person name="Barry K."/>
            <person name="Bell C."/>
            <person name="Bharti A.K."/>
            <person name="Crow J.A."/>
            <person name="Grimwood J."/>
            <person name="Kramer R."/>
            <person name="Lindquist E."/>
            <person name="Lucas S."/>
            <person name="Salamov A."/>
            <person name="McFadden G.I."/>
            <person name="Lane C.E."/>
            <person name="Keeling P.J."/>
            <person name="Gray M.W."/>
            <person name="Grigoriev I.V."/>
            <person name="Archibald J.M."/>
        </authorList>
    </citation>
    <scope>NUCLEOTIDE SEQUENCE</scope>
    <source>
        <strain evidence="7">CCMP2712</strain>
    </source>
</reference>
<dbReference type="RefSeq" id="XP_005831480.1">
    <property type="nucleotide sequence ID" value="XM_005831423.1"/>
</dbReference>
<dbReference type="STRING" id="905079.L1J8V5"/>
<reference evidence="5 7" key="1">
    <citation type="journal article" date="2012" name="Nature">
        <title>Algal genomes reveal evolutionary mosaicism and the fate of nucleomorphs.</title>
        <authorList>
            <consortium name="DOE Joint Genome Institute"/>
            <person name="Curtis B.A."/>
            <person name="Tanifuji G."/>
            <person name="Burki F."/>
            <person name="Gruber A."/>
            <person name="Irimia M."/>
            <person name="Maruyama S."/>
            <person name="Arias M.C."/>
            <person name="Ball S.G."/>
            <person name="Gile G.H."/>
            <person name="Hirakawa Y."/>
            <person name="Hopkins J.F."/>
            <person name="Kuo A."/>
            <person name="Rensing S.A."/>
            <person name="Schmutz J."/>
            <person name="Symeonidi A."/>
            <person name="Elias M."/>
            <person name="Eveleigh R.J."/>
            <person name="Herman E.K."/>
            <person name="Klute M.J."/>
            <person name="Nakayama T."/>
            <person name="Obornik M."/>
            <person name="Reyes-Prieto A."/>
            <person name="Armbrust E.V."/>
            <person name="Aves S.J."/>
            <person name="Beiko R.G."/>
            <person name="Coutinho P."/>
            <person name="Dacks J.B."/>
            <person name="Durnford D.G."/>
            <person name="Fast N.M."/>
            <person name="Green B.R."/>
            <person name="Grisdale C.J."/>
            <person name="Hempel F."/>
            <person name="Henrissat B."/>
            <person name="Hoppner M.P."/>
            <person name="Ishida K."/>
            <person name="Kim E."/>
            <person name="Koreny L."/>
            <person name="Kroth P.G."/>
            <person name="Liu Y."/>
            <person name="Malik S.B."/>
            <person name="Maier U.G."/>
            <person name="McRose D."/>
            <person name="Mock T."/>
            <person name="Neilson J.A."/>
            <person name="Onodera N.T."/>
            <person name="Poole A.M."/>
            <person name="Pritham E.J."/>
            <person name="Richards T.A."/>
            <person name="Rocap G."/>
            <person name="Roy S.W."/>
            <person name="Sarai C."/>
            <person name="Schaack S."/>
            <person name="Shirato S."/>
            <person name="Slamovits C.H."/>
            <person name="Spencer D.F."/>
            <person name="Suzuki S."/>
            <person name="Worden A.Z."/>
            <person name="Zauner S."/>
            <person name="Barry K."/>
            <person name="Bell C."/>
            <person name="Bharti A.K."/>
            <person name="Crow J.A."/>
            <person name="Grimwood J."/>
            <person name="Kramer R."/>
            <person name="Lindquist E."/>
            <person name="Lucas S."/>
            <person name="Salamov A."/>
            <person name="McFadden G.I."/>
            <person name="Lane C.E."/>
            <person name="Keeling P.J."/>
            <person name="Gray M.W."/>
            <person name="Grigoriev I.V."/>
            <person name="Archibald J.M."/>
        </authorList>
    </citation>
    <scope>NUCLEOTIDE SEQUENCE</scope>
    <source>
        <strain evidence="5 7">CCMP2712</strain>
    </source>
</reference>
<dbReference type="FunFam" id="3.90.640.10:FF:000006">
    <property type="entry name" value="Actin-related protein 3 (ARP3)"/>
    <property type="match status" value="1"/>
</dbReference>
<dbReference type="GO" id="GO:0003779">
    <property type="term" value="F:actin binding"/>
    <property type="evidence" value="ECO:0007669"/>
    <property type="project" value="UniProtKB-KW"/>
</dbReference>
<dbReference type="EMBL" id="JH993004">
    <property type="protein sequence ID" value="EKX44500.1"/>
    <property type="molecule type" value="Genomic_DNA"/>
</dbReference>
<dbReference type="Gene3D" id="3.90.640.10">
    <property type="entry name" value="Actin, Chain A, domain 4"/>
    <property type="match status" value="1"/>
</dbReference>
<dbReference type="OMA" id="CINDRLE"/>
<dbReference type="InterPro" id="IPR043129">
    <property type="entry name" value="ATPase_NBD"/>
</dbReference>
<name>L1J8V5_GUITC</name>
<evidence type="ECO:0000256" key="1">
    <source>
        <dbReference type="ARBA" id="ARBA00022741"/>
    </source>
</evidence>
<dbReference type="HOGENOM" id="CLU_027965_3_1_1"/>
<gene>
    <name evidence="5" type="ORF">GUITHDRAFT_109620</name>
</gene>
<sequence>MPIAGRDMTLFIQQLLRERGEPIPADQSLETAKRIKERYSYVCPDIVKEFKKYDTDPDKWIKTYKSVNPVTSQPWQCDVAYERFLAPEIFFSPEMYSSDYLKPLPVLIDEMIQSCPIDTRRGLYGNVVLSGGSTMFKDFDKKLKKDLKKIVDRRIQRSAVDIDVVSHEFQRYAVWFGGSLIGNSPEFVTACVTKEQYEEYGPSICRQSKVFAGV</sequence>
<keyword evidence="1" id="KW-0547">Nucleotide-binding</keyword>
<dbReference type="eggNOG" id="KOG0678">
    <property type="taxonomic scope" value="Eukaryota"/>
</dbReference>
<evidence type="ECO:0000313" key="5">
    <source>
        <dbReference type="EMBL" id="EKX44500.1"/>
    </source>
</evidence>
<dbReference type="InterPro" id="IPR004000">
    <property type="entry name" value="Actin"/>
</dbReference>
<dbReference type="GO" id="GO:0005524">
    <property type="term" value="F:ATP binding"/>
    <property type="evidence" value="ECO:0007669"/>
    <property type="project" value="UniProtKB-KW"/>
</dbReference>
<dbReference type="Pfam" id="PF00022">
    <property type="entry name" value="Actin"/>
    <property type="match status" value="1"/>
</dbReference>
<comment type="similarity">
    <text evidence="4">Belongs to the actin family.</text>
</comment>
<dbReference type="OrthoDB" id="421448at2759"/>
<proteinExistence type="inferred from homology"/>
<keyword evidence="2" id="KW-0067">ATP-binding</keyword>
<dbReference type="Gene3D" id="3.30.420.40">
    <property type="match status" value="2"/>
</dbReference>
<reference evidence="6" key="3">
    <citation type="submission" date="2015-06" db="UniProtKB">
        <authorList>
            <consortium name="EnsemblProtists"/>
        </authorList>
    </citation>
    <scope>IDENTIFICATION</scope>
</reference>
<dbReference type="SUPFAM" id="SSF53067">
    <property type="entry name" value="Actin-like ATPase domain"/>
    <property type="match status" value="1"/>
</dbReference>
<dbReference type="Proteomes" id="UP000011087">
    <property type="component" value="Unassembled WGS sequence"/>
</dbReference>
<organism evidence="5">
    <name type="scientific">Guillardia theta (strain CCMP2712)</name>
    <name type="common">Cryptophyte</name>
    <dbReference type="NCBI Taxonomy" id="905079"/>
    <lineage>
        <taxon>Eukaryota</taxon>
        <taxon>Cryptophyceae</taxon>
        <taxon>Pyrenomonadales</taxon>
        <taxon>Geminigeraceae</taxon>
        <taxon>Guillardia</taxon>
    </lineage>
</organism>
<dbReference type="KEGG" id="gtt:GUITHDRAFT_109620"/>
<evidence type="ECO:0008006" key="8">
    <source>
        <dbReference type="Google" id="ProtNLM"/>
    </source>
</evidence>
<evidence type="ECO:0000313" key="7">
    <source>
        <dbReference type="Proteomes" id="UP000011087"/>
    </source>
</evidence>
<dbReference type="EnsemblProtists" id="EKX44500">
    <property type="protein sequence ID" value="EKX44500"/>
    <property type="gene ID" value="GUITHDRAFT_109620"/>
</dbReference>
<keyword evidence="3" id="KW-0009">Actin-binding</keyword>
<protein>
    <recommendedName>
        <fullName evidence="8">Actin-related protein 3</fullName>
    </recommendedName>
</protein>